<dbReference type="EMBL" id="CADCUT010000162">
    <property type="protein sequence ID" value="CAA9423315.1"/>
    <property type="molecule type" value="Genomic_DNA"/>
</dbReference>
<dbReference type="PANTHER" id="PTHR47053:SF1">
    <property type="entry name" value="MUREIN DD-ENDOPEPTIDASE MEPH-RELATED"/>
    <property type="match status" value="1"/>
</dbReference>
<organism evidence="6">
    <name type="scientific">uncultured Rubrobacteraceae bacterium</name>
    <dbReference type="NCBI Taxonomy" id="349277"/>
    <lineage>
        <taxon>Bacteria</taxon>
        <taxon>Bacillati</taxon>
        <taxon>Actinomycetota</taxon>
        <taxon>Rubrobacteria</taxon>
        <taxon>Rubrobacterales</taxon>
        <taxon>Rubrobacteraceae</taxon>
        <taxon>environmental samples</taxon>
    </lineage>
</organism>
<keyword evidence="4" id="KW-0788">Thiol protease</keyword>
<name>A0A6J4PVI9_9ACTN</name>
<reference evidence="6" key="1">
    <citation type="submission" date="2020-02" db="EMBL/GenBank/DDBJ databases">
        <authorList>
            <person name="Meier V. D."/>
        </authorList>
    </citation>
    <scope>NUCLEOTIDE SEQUENCE</scope>
    <source>
        <strain evidence="6">AVDCRST_MAG03</strain>
    </source>
</reference>
<dbReference type="InterPro" id="IPR038765">
    <property type="entry name" value="Papain-like_cys_pep_sf"/>
</dbReference>
<accession>A0A6J4PVI9</accession>
<dbReference type="AlphaFoldDB" id="A0A6J4PVI9"/>
<evidence type="ECO:0000256" key="1">
    <source>
        <dbReference type="ARBA" id="ARBA00007074"/>
    </source>
</evidence>
<proteinExistence type="inferred from homology"/>
<keyword evidence="3" id="KW-0378">Hydrolase</keyword>
<evidence type="ECO:0000259" key="5">
    <source>
        <dbReference type="PROSITE" id="PS51935"/>
    </source>
</evidence>
<feature type="domain" description="NlpC/P60" evidence="5">
    <location>
        <begin position="117"/>
        <end position="236"/>
    </location>
</feature>
<dbReference type="InterPro" id="IPR041382">
    <property type="entry name" value="SH3_16"/>
</dbReference>
<dbReference type="GO" id="GO:0008234">
    <property type="term" value="F:cysteine-type peptidase activity"/>
    <property type="evidence" value="ECO:0007669"/>
    <property type="project" value="UniProtKB-KW"/>
</dbReference>
<dbReference type="Gene3D" id="2.30.30.40">
    <property type="entry name" value="SH3 Domains"/>
    <property type="match status" value="1"/>
</dbReference>
<evidence type="ECO:0000256" key="4">
    <source>
        <dbReference type="ARBA" id="ARBA00022807"/>
    </source>
</evidence>
<protein>
    <recommendedName>
        <fullName evidence="5">NlpC/P60 domain-containing protein</fullName>
    </recommendedName>
</protein>
<dbReference type="InterPro" id="IPR051202">
    <property type="entry name" value="Peptidase_C40"/>
</dbReference>
<evidence type="ECO:0000313" key="6">
    <source>
        <dbReference type="EMBL" id="CAA9423315.1"/>
    </source>
</evidence>
<evidence type="ECO:0000256" key="3">
    <source>
        <dbReference type="ARBA" id="ARBA00022801"/>
    </source>
</evidence>
<dbReference type="Pfam" id="PF18348">
    <property type="entry name" value="SH3_16"/>
    <property type="match status" value="1"/>
</dbReference>
<keyword evidence="2" id="KW-0645">Protease</keyword>
<dbReference type="PANTHER" id="PTHR47053">
    <property type="entry name" value="MUREIN DD-ENDOPEPTIDASE MEPH-RELATED"/>
    <property type="match status" value="1"/>
</dbReference>
<evidence type="ECO:0000256" key="2">
    <source>
        <dbReference type="ARBA" id="ARBA00022670"/>
    </source>
</evidence>
<dbReference type="PROSITE" id="PS51935">
    <property type="entry name" value="NLPC_P60"/>
    <property type="match status" value="1"/>
</dbReference>
<dbReference type="Gene3D" id="3.90.1720.10">
    <property type="entry name" value="endopeptidase domain like (from Nostoc punctiforme)"/>
    <property type="match status" value="1"/>
</dbReference>
<dbReference type="InterPro" id="IPR000064">
    <property type="entry name" value="NLP_P60_dom"/>
</dbReference>
<gene>
    <name evidence="6" type="ORF">AVDCRST_MAG03-2702</name>
</gene>
<dbReference type="Pfam" id="PF00877">
    <property type="entry name" value="NLPC_P60"/>
    <property type="match status" value="1"/>
</dbReference>
<dbReference type="SUPFAM" id="SSF54001">
    <property type="entry name" value="Cysteine proteinases"/>
    <property type="match status" value="1"/>
</dbReference>
<sequence>MVAAVSAPVFERPENGAPLVTELVAGESLGVLEERDGWLRVVAPGHPTNLDPRGYPGWARPGGLVEAPGWDPDLTVVAPNRASLPLGALLRRAGEGARLPDGGVVALEPGSVKPPGEPLEASPLGISGGLLGLPYRWGGTDSTAGMDCSGLVFRVMGLLGVSVPRDADDQFWRAPFRSREGPERARREDLVFFGGESVTHVGFYLGDGTYLSEHGSSGTVVRGVDEDPYWGFARYI</sequence>
<dbReference type="GO" id="GO:0006508">
    <property type="term" value="P:proteolysis"/>
    <property type="evidence" value="ECO:0007669"/>
    <property type="project" value="UniProtKB-KW"/>
</dbReference>
<comment type="similarity">
    <text evidence="1">Belongs to the peptidase C40 family.</text>
</comment>